<accession>A0A2H3DAN4</accession>
<sequence>MACKLERAYERDGGKSHKGGRHRLQINPTLAPSYAQPLGLEKLARSTKAAGTHT</sequence>
<protein>
    <submittedName>
        <fullName evidence="2">Uncharacterized protein</fullName>
    </submittedName>
</protein>
<reference evidence="3" key="1">
    <citation type="journal article" date="2017" name="Nat. Ecol. Evol.">
        <title>Genome expansion and lineage-specific genetic innovations in the forest pathogenic fungi Armillaria.</title>
        <authorList>
            <person name="Sipos G."/>
            <person name="Prasanna A.N."/>
            <person name="Walter M.C."/>
            <person name="O'Connor E."/>
            <person name="Balint B."/>
            <person name="Krizsan K."/>
            <person name="Kiss B."/>
            <person name="Hess J."/>
            <person name="Varga T."/>
            <person name="Slot J."/>
            <person name="Riley R."/>
            <person name="Boka B."/>
            <person name="Rigling D."/>
            <person name="Barry K."/>
            <person name="Lee J."/>
            <person name="Mihaltcheva S."/>
            <person name="LaButti K."/>
            <person name="Lipzen A."/>
            <person name="Waldron R."/>
            <person name="Moloney N.M."/>
            <person name="Sperisen C."/>
            <person name="Kredics L."/>
            <person name="Vagvoelgyi C."/>
            <person name="Patrignani A."/>
            <person name="Fitzpatrick D."/>
            <person name="Nagy I."/>
            <person name="Doyle S."/>
            <person name="Anderson J.B."/>
            <person name="Grigoriev I.V."/>
            <person name="Gueldener U."/>
            <person name="Muensterkoetter M."/>
            <person name="Nagy L.G."/>
        </authorList>
    </citation>
    <scope>NUCLEOTIDE SEQUENCE [LARGE SCALE GENOMIC DNA]</scope>
    <source>
        <strain evidence="3">Ar21-2</strain>
    </source>
</reference>
<name>A0A2H3DAN4_ARMGA</name>
<dbReference type="Proteomes" id="UP000217790">
    <property type="component" value="Unassembled WGS sequence"/>
</dbReference>
<feature type="compositionally biased region" description="Basic and acidic residues" evidence="1">
    <location>
        <begin position="1"/>
        <end position="15"/>
    </location>
</feature>
<organism evidence="2 3">
    <name type="scientific">Armillaria gallica</name>
    <name type="common">Bulbous honey fungus</name>
    <name type="synonym">Armillaria bulbosa</name>
    <dbReference type="NCBI Taxonomy" id="47427"/>
    <lineage>
        <taxon>Eukaryota</taxon>
        <taxon>Fungi</taxon>
        <taxon>Dikarya</taxon>
        <taxon>Basidiomycota</taxon>
        <taxon>Agaricomycotina</taxon>
        <taxon>Agaricomycetes</taxon>
        <taxon>Agaricomycetidae</taxon>
        <taxon>Agaricales</taxon>
        <taxon>Marasmiineae</taxon>
        <taxon>Physalacriaceae</taxon>
        <taxon>Armillaria</taxon>
    </lineage>
</organism>
<proteinExistence type="predicted"/>
<evidence type="ECO:0000256" key="1">
    <source>
        <dbReference type="SAM" id="MobiDB-lite"/>
    </source>
</evidence>
<keyword evidence="3" id="KW-1185">Reference proteome</keyword>
<dbReference type="EMBL" id="KZ293659">
    <property type="protein sequence ID" value="PBK92279.1"/>
    <property type="molecule type" value="Genomic_DNA"/>
</dbReference>
<gene>
    <name evidence="2" type="ORF">ARMGADRAFT_1013490</name>
</gene>
<evidence type="ECO:0000313" key="2">
    <source>
        <dbReference type="EMBL" id="PBK92279.1"/>
    </source>
</evidence>
<evidence type="ECO:0000313" key="3">
    <source>
        <dbReference type="Proteomes" id="UP000217790"/>
    </source>
</evidence>
<dbReference type="InParanoid" id="A0A2H3DAN4"/>
<dbReference type="AlphaFoldDB" id="A0A2H3DAN4"/>
<feature type="region of interest" description="Disordered" evidence="1">
    <location>
        <begin position="1"/>
        <end position="24"/>
    </location>
</feature>